<comment type="catalytic activity">
    <reaction evidence="7">
        <text>N(6)-methyl-AMP + H2O + H(+) = IMP + methylamine</text>
        <dbReference type="Rhea" id="RHEA:16001"/>
        <dbReference type="ChEBI" id="CHEBI:15377"/>
        <dbReference type="ChEBI" id="CHEBI:15378"/>
        <dbReference type="ChEBI" id="CHEBI:58053"/>
        <dbReference type="ChEBI" id="CHEBI:59338"/>
        <dbReference type="ChEBI" id="CHEBI:144842"/>
    </reaction>
    <physiologicalReaction direction="left-to-right" evidence="7">
        <dbReference type="Rhea" id="RHEA:16002"/>
    </physiologicalReaction>
</comment>
<dbReference type="PANTHER" id="PTHR11409:SF42">
    <property type="entry name" value="ADENOSINE DEAMINASE-LIKE PROTEIN"/>
    <property type="match status" value="1"/>
</dbReference>
<dbReference type="InterPro" id="IPR032466">
    <property type="entry name" value="Metal_Hydrolase"/>
</dbReference>
<dbReference type="Pfam" id="PF00962">
    <property type="entry name" value="A_deaminase"/>
    <property type="match status" value="1"/>
</dbReference>
<evidence type="ECO:0000313" key="10">
    <source>
        <dbReference type="Proteomes" id="UP000008370"/>
    </source>
</evidence>
<dbReference type="Gene3D" id="3.20.20.140">
    <property type="entry name" value="Metal-dependent hydrolases"/>
    <property type="match status" value="1"/>
</dbReference>
<dbReference type="InParanoid" id="K5VCJ2"/>
<dbReference type="GO" id="GO:0046872">
    <property type="term" value="F:metal ion binding"/>
    <property type="evidence" value="ECO:0007669"/>
    <property type="project" value="UniProtKB-KW"/>
</dbReference>
<dbReference type="InterPro" id="IPR006330">
    <property type="entry name" value="Ado/ade_deaminase"/>
</dbReference>
<name>K5VCJ2_PHACS</name>
<dbReference type="GO" id="GO:0046103">
    <property type="term" value="P:inosine biosynthetic process"/>
    <property type="evidence" value="ECO:0007669"/>
    <property type="project" value="TreeGrafter"/>
</dbReference>
<dbReference type="FunCoup" id="K5VCJ2">
    <property type="interactions" value="181"/>
</dbReference>
<reference evidence="9 10" key="1">
    <citation type="journal article" date="2012" name="BMC Genomics">
        <title>Comparative genomics of the white-rot fungi, Phanerochaete carnosa and P. chrysosporium, to elucidate the genetic basis of the distinct wood types they colonize.</title>
        <authorList>
            <person name="Suzuki H."/>
            <person name="MacDonald J."/>
            <person name="Syed K."/>
            <person name="Salamov A."/>
            <person name="Hori C."/>
            <person name="Aerts A."/>
            <person name="Henrissat B."/>
            <person name="Wiebenga A."/>
            <person name="vanKuyk P.A."/>
            <person name="Barry K."/>
            <person name="Lindquist E."/>
            <person name="LaButti K."/>
            <person name="Lapidus A."/>
            <person name="Lucas S."/>
            <person name="Coutinho P."/>
            <person name="Gong Y."/>
            <person name="Samejima M."/>
            <person name="Mahadevan R."/>
            <person name="Abou-Zaid M."/>
            <person name="de Vries R.P."/>
            <person name="Igarashi K."/>
            <person name="Yadav J.S."/>
            <person name="Grigoriev I.V."/>
            <person name="Master E.R."/>
        </authorList>
    </citation>
    <scope>NUCLEOTIDE SEQUENCE [LARGE SCALE GENOMIC DNA]</scope>
    <source>
        <strain evidence="9 10">HHB-10118-sp</strain>
    </source>
</reference>
<dbReference type="PANTHER" id="PTHR11409">
    <property type="entry name" value="ADENOSINE DEAMINASE"/>
    <property type="match status" value="1"/>
</dbReference>
<keyword evidence="5" id="KW-0862">Zinc</keyword>
<protein>
    <recommendedName>
        <fullName evidence="8">Adenosine deaminase domain-containing protein</fullName>
    </recommendedName>
</protein>
<proteinExistence type="inferred from homology"/>
<dbReference type="AlphaFoldDB" id="K5VCJ2"/>
<evidence type="ECO:0000313" key="9">
    <source>
        <dbReference type="EMBL" id="EKM60656.1"/>
    </source>
</evidence>
<evidence type="ECO:0000256" key="7">
    <source>
        <dbReference type="ARBA" id="ARBA00048787"/>
    </source>
</evidence>
<accession>K5VCJ2</accession>
<evidence type="ECO:0000256" key="4">
    <source>
        <dbReference type="ARBA" id="ARBA00022801"/>
    </source>
</evidence>
<evidence type="ECO:0000256" key="3">
    <source>
        <dbReference type="ARBA" id="ARBA00022723"/>
    </source>
</evidence>
<evidence type="ECO:0000259" key="8">
    <source>
        <dbReference type="Pfam" id="PF00962"/>
    </source>
</evidence>
<comment type="similarity">
    <text evidence="2">Belongs to the metallo-dependent hydrolases superfamily. Adenosine and AMP deaminases family.</text>
</comment>
<dbReference type="SUPFAM" id="SSF51556">
    <property type="entry name" value="Metallo-dependent hydrolases"/>
    <property type="match status" value="1"/>
</dbReference>
<keyword evidence="4" id="KW-0378">Hydrolase</keyword>
<feature type="domain" description="Adenosine deaminase" evidence="8">
    <location>
        <begin position="29"/>
        <end position="354"/>
    </location>
</feature>
<evidence type="ECO:0000256" key="5">
    <source>
        <dbReference type="ARBA" id="ARBA00022833"/>
    </source>
</evidence>
<dbReference type="KEGG" id="pco:PHACADRAFT_133307"/>
<comment type="cofactor">
    <cofactor evidence="1">
        <name>Zn(2+)</name>
        <dbReference type="ChEBI" id="CHEBI:29105"/>
    </cofactor>
</comment>
<keyword evidence="10" id="KW-1185">Reference proteome</keyword>
<gene>
    <name evidence="9" type="ORF">PHACADRAFT_133307</name>
</gene>
<dbReference type="HOGENOM" id="CLU_039228_3_0_1"/>
<dbReference type="STRING" id="650164.K5VCJ2"/>
<dbReference type="EMBL" id="JH930468">
    <property type="protein sequence ID" value="EKM60656.1"/>
    <property type="molecule type" value="Genomic_DNA"/>
</dbReference>
<keyword evidence="6" id="KW-0546">Nucleotide metabolism</keyword>
<dbReference type="RefSeq" id="XP_007390104.1">
    <property type="nucleotide sequence ID" value="XM_007390042.1"/>
</dbReference>
<dbReference type="GeneID" id="18908258"/>
<dbReference type="GO" id="GO:0004000">
    <property type="term" value="F:adenosine deaminase activity"/>
    <property type="evidence" value="ECO:0007669"/>
    <property type="project" value="TreeGrafter"/>
</dbReference>
<organism evidence="9 10">
    <name type="scientific">Phanerochaete carnosa (strain HHB-10118-sp)</name>
    <name type="common">White-rot fungus</name>
    <name type="synonym">Peniophora carnosa</name>
    <dbReference type="NCBI Taxonomy" id="650164"/>
    <lineage>
        <taxon>Eukaryota</taxon>
        <taxon>Fungi</taxon>
        <taxon>Dikarya</taxon>
        <taxon>Basidiomycota</taxon>
        <taxon>Agaricomycotina</taxon>
        <taxon>Agaricomycetes</taxon>
        <taxon>Polyporales</taxon>
        <taxon>Phanerochaetaceae</taxon>
        <taxon>Phanerochaete</taxon>
    </lineage>
</organism>
<dbReference type="Proteomes" id="UP000008370">
    <property type="component" value="Unassembled WGS sequence"/>
</dbReference>
<dbReference type="OrthoDB" id="272271at2759"/>
<dbReference type="GO" id="GO:0006154">
    <property type="term" value="P:adenosine catabolic process"/>
    <property type="evidence" value="ECO:0007669"/>
    <property type="project" value="TreeGrafter"/>
</dbReference>
<evidence type="ECO:0000256" key="6">
    <source>
        <dbReference type="ARBA" id="ARBA00023080"/>
    </source>
</evidence>
<dbReference type="InterPro" id="IPR001365">
    <property type="entry name" value="A_deaminase_dom"/>
</dbReference>
<sequence length="360" mass="39619">MSAYDIAGYAADALASLTPEEIEFLRELPKAELHAHLNGSIPIPLLQKIANEADFSSSAISSDAVKAGIEQLKTGVVFNELHDFFGLFPAIYALTATPETLAEAARAVLAQFLEPDPVSPKGQPMAAYLELRSTPRTTPNMSRKQYLEAVLDEVERYPVERAALIVSLDRRMDAKTAEEIVSLAIKLRQEGRRVVGVDLCGDPLAGNMDNFEQYFKRVKEAGLGVTLHIAETSENTHEDTLKLLSFSPDRLGHATFLDTDARDVVFSNNACVEICLSSNLLCKTVSILEEHHIRHYLEANHPIAVCTDDTLPFRNNLLGEYALLLAKEPLGLGLTREEVERIARMSMASRFASPVSKTAQ</sequence>
<dbReference type="GO" id="GO:0009117">
    <property type="term" value="P:nucleotide metabolic process"/>
    <property type="evidence" value="ECO:0007669"/>
    <property type="project" value="UniProtKB-KW"/>
</dbReference>
<evidence type="ECO:0000256" key="1">
    <source>
        <dbReference type="ARBA" id="ARBA00001947"/>
    </source>
</evidence>
<keyword evidence="3" id="KW-0479">Metal-binding</keyword>
<evidence type="ECO:0000256" key="2">
    <source>
        <dbReference type="ARBA" id="ARBA00006676"/>
    </source>
</evidence>